<accession>A0A0R3M2M9</accession>
<keyword evidence="2" id="KW-1185">Reference proteome</keyword>
<sequence length="82" mass="8947">MARQAALPPTLAPRLIGREASAAYVSVSPNTFDMMVRDGRMPRPRILTAGRKAWDVRLLDQAIDLLPLDGGDAISVDDGWDD</sequence>
<dbReference type="AlphaFoldDB" id="A0A0R3M2M9"/>
<dbReference type="STRING" id="280332.CQ12_05495"/>
<gene>
    <name evidence="1" type="ORF">CQ12_05495</name>
</gene>
<dbReference type="Proteomes" id="UP000050863">
    <property type="component" value="Unassembled WGS sequence"/>
</dbReference>
<dbReference type="RefSeq" id="WP_057834816.1">
    <property type="nucleotide sequence ID" value="NZ_LLXZ01000049.1"/>
</dbReference>
<protein>
    <submittedName>
        <fullName evidence="1">Uncharacterized protein</fullName>
    </submittedName>
</protein>
<reference evidence="1 2" key="1">
    <citation type="submission" date="2014-03" db="EMBL/GenBank/DDBJ databases">
        <title>Bradyrhizobium valentinum sp. nov., isolated from effective nodules of Lupinus mariae-josephae, a lupine endemic of basic-lime soils in Eastern Spain.</title>
        <authorList>
            <person name="Duran D."/>
            <person name="Rey L."/>
            <person name="Navarro A."/>
            <person name="Busquets A."/>
            <person name="Imperial J."/>
            <person name="Ruiz-Argueso T."/>
        </authorList>
    </citation>
    <scope>NUCLEOTIDE SEQUENCE [LARGE SCALE GENOMIC DNA]</scope>
    <source>
        <strain evidence="1 2">PAC68</strain>
    </source>
</reference>
<name>A0A0R3M2M9_9BRAD</name>
<dbReference type="EMBL" id="LLXZ01000049">
    <property type="protein sequence ID" value="KRR11318.1"/>
    <property type="molecule type" value="Genomic_DNA"/>
</dbReference>
<organism evidence="1 2">
    <name type="scientific">Bradyrhizobium jicamae</name>
    <dbReference type="NCBI Taxonomy" id="280332"/>
    <lineage>
        <taxon>Bacteria</taxon>
        <taxon>Pseudomonadati</taxon>
        <taxon>Pseudomonadota</taxon>
        <taxon>Alphaproteobacteria</taxon>
        <taxon>Hyphomicrobiales</taxon>
        <taxon>Nitrobacteraceae</taxon>
        <taxon>Bradyrhizobium</taxon>
    </lineage>
</organism>
<evidence type="ECO:0000313" key="1">
    <source>
        <dbReference type="EMBL" id="KRR11318.1"/>
    </source>
</evidence>
<comment type="caution">
    <text evidence="1">The sequence shown here is derived from an EMBL/GenBank/DDBJ whole genome shotgun (WGS) entry which is preliminary data.</text>
</comment>
<proteinExistence type="predicted"/>
<evidence type="ECO:0000313" key="2">
    <source>
        <dbReference type="Proteomes" id="UP000050863"/>
    </source>
</evidence>